<keyword evidence="4 6" id="KW-1133">Transmembrane helix</keyword>
<feature type="domain" description="SSD" evidence="7">
    <location>
        <begin position="552"/>
        <end position="714"/>
    </location>
</feature>
<dbReference type="GO" id="GO:0005886">
    <property type="term" value="C:plasma membrane"/>
    <property type="evidence" value="ECO:0007669"/>
    <property type="project" value="UniProtKB-SubCell"/>
</dbReference>
<dbReference type="InterPro" id="IPR004869">
    <property type="entry name" value="MMPL_dom"/>
</dbReference>
<dbReference type="RefSeq" id="WP_107568818.1">
    <property type="nucleotide sequence ID" value="NZ_PYYB01000001.1"/>
</dbReference>
<feature type="transmembrane region" description="Helical" evidence="6">
    <location>
        <begin position="390"/>
        <end position="410"/>
    </location>
</feature>
<evidence type="ECO:0000313" key="8">
    <source>
        <dbReference type="EMBL" id="PTL60173.1"/>
    </source>
</evidence>
<dbReference type="Gene3D" id="1.20.1640.10">
    <property type="entry name" value="Multidrug efflux transporter AcrB transmembrane domain"/>
    <property type="match status" value="2"/>
</dbReference>
<dbReference type="OrthoDB" id="7051771at2"/>
<feature type="transmembrane region" description="Helical" evidence="6">
    <location>
        <begin position="619"/>
        <end position="639"/>
    </location>
</feature>
<sequence>MQAFMLRLDAAVHRHRRAVLALWAIALVAAVPFALRQSENLTGGGFAVPGSQSRAVEEALARDLPQAGHATLAAVLAPQPGATRAQGRAALDRVDRAAATVADVSLAPAARAAALRRIDAAPGRPLLVPLAATVDDLESSDVAADLRDELGLADERAGEPVRVGLVGQGALWAGLQDVSKEGLEKAEATGFPIVLLILLVVFGSLAAATLPLALGVFSVLITGGLIYGISLQLQMSVFVTNMASMIGIGVAVDYSLFVLARYREEVRGGATPEAARTTAMATSGIAVLFSGLTVIVSLAGLYMVDTTAIRSMALGAILVVAVSMLASATLLPALIGALGRRAYARGRLFTAAPLVLRSWRRRAPGSTHPDAPAPVPFWERWTARVTRRPVLSLVAATGVLLALAVPALSLQTGNGALRQFPDGDPTRAAFEVAASLSSPGASAPVRVLTRFEQGTARDPQNAALVRRAAATLREDPRVAAVADPLPTRDGRGVLLVATPRADGESETTKGLVEDLRRELPAVARTADVQVGGTTAALVDFRDEVSSSMWKVVLFVLGLSYLVLMVLLRSVLLPLKAVIANLLSVGAAYGVLVAVFQWGWVDGFLGFQSPGYIDTITPPLILAVVFGLSMDYEVFLLSRIRERFDATGDTRRAVAEGIATSARTITSAALIMVAVFLVFVGTGVPSIKQLGLGNAVAIAVDATLVRLVLVPAVMELLGRWSWWLPRPLDRLLPAVDMEQLHVPAEAQTPLGARRVDEEDREPAGVA</sequence>
<proteinExistence type="predicted"/>
<dbReference type="Proteomes" id="UP000240739">
    <property type="component" value="Unassembled WGS sequence"/>
</dbReference>
<evidence type="ECO:0000259" key="7">
    <source>
        <dbReference type="PROSITE" id="PS50156"/>
    </source>
</evidence>
<accession>A0A2T4ULM7</accession>
<dbReference type="PANTHER" id="PTHR33406">
    <property type="entry name" value="MEMBRANE PROTEIN MJ1562-RELATED"/>
    <property type="match status" value="1"/>
</dbReference>
<feature type="transmembrane region" description="Helical" evidence="6">
    <location>
        <begin position="316"/>
        <end position="338"/>
    </location>
</feature>
<feature type="transmembrane region" description="Helical" evidence="6">
    <location>
        <begin position="579"/>
        <end position="599"/>
    </location>
</feature>
<keyword evidence="2" id="KW-1003">Cell membrane</keyword>
<gene>
    <name evidence="8" type="ORF">C7Y72_11240</name>
</gene>
<dbReference type="InterPro" id="IPR050545">
    <property type="entry name" value="Mycobact_MmpL"/>
</dbReference>
<feature type="transmembrane region" description="Helical" evidence="6">
    <location>
        <begin position="281"/>
        <end position="304"/>
    </location>
</feature>
<keyword evidence="5 6" id="KW-0472">Membrane</keyword>
<evidence type="ECO:0000256" key="6">
    <source>
        <dbReference type="SAM" id="Phobius"/>
    </source>
</evidence>
<evidence type="ECO:0000313" key="9">
    <source>
        <dbReference type="Proteomes" id="UP000240739"/>
    </source>
</evidence>
<dbReference type="GO" id="GO:0022857">
    <property type="term" value="F:transmembrane transporter activity"/>
    <property type="evidence" value="ECO:0007669"/>
    <property type="project" value="InterPro"/>
</dbReference>
<feature type="transmembrane region" description="Helical" evidence="6">
    <location>
        <begin position="188"/>
        <end position="205"/>
    </location>
</feature>
<feature type="transmembrane region" description="Helical" evidence="6">
    <location>
        <begin position="242"/>
        <end position="260"/>
    </location>
</feature>
<evidence type="ECO:0000256" key="4">
    <source>
        <dbReference type="ARBA" id="ARBA00022989"/>
    </source>
</evidence>
<feature type="transmembrane region" description="Helical" evidence="6">
    <location>
        <begin position="212"/>
        <end position="230"/>
    </location>
</feature>
<dbReference type="PANTHER" id="PTHR33406:SF13">
    <property type="entry name" value="MEMBRANE PROTEIN YDFJ"/>
    <property type="match status" value="1"/>
</dbReference>
<feature type="transmembrane region" description="Helical" evidence="6">
    <location>
        <begin position="660"/>
        <end position="683"/>
    </location>
</feature>
<evidence type="ECO:0000256" key="2">
    <source>
        <dbReference type="ARBA" id="ARBA00022475"/>
    </source>
</evidence>
<dbReference type="InterPro" id="IPR001036">
    <property type="entry name" value="Acrflvin-R"/>
</dbReference>
<dbReference type="InterPro" id="IPR000731">
    <property type="entry name" value="SSD"/>
</dbReference>
<evidence type="ECO:0000256" key="1">
    <source>
        <dbReference type="ARBA" id="ARBA00004651"/>
    </source>
</evidence>
<name>A0A2T4ULM7_9ACTN</name>
<evidence type="ECO:0000256" key="5">
    <source>
        <dbReference type="ARBA" id="ARBA00023136"/>
    </source>
</evidence>
<dbReference type="PRINTS" id="PR00702">
    <property type="entry name" value="ACRIFLAVINRP"/>
</dbReference>
<organism evidence="8 9">
    <name type="scientific">Paraconexibacter algicola</name>
    <dbReference type="NCBI Taxonomy" id="2133960"/>
    <lineage>
        <taxon>Bacteria</taxon>
        <taxon>Bacillati</taxon>
        <taxon>Actinomycetota</taxon>
        <taxon>Thermoleophilia</taxon>
        <taxon>Solirubrobacterales</taxon>
        <taxon>Paraconexibacteraceae</taxon>
        <taxon>Paraconexibacter</taxon>
    </lineage>
</organism>
<feature type="transmembrane region" description="Helical" evidence="6">
    <location>
        <begin position="695"/>
        <end position="716"/>
    </location>
</feature>
<dbReference type="EMBL" id="PYYB01000001">
    <property type="protein sequence ID" value="PTL60173.1"/>
    <property type="molecule type" value="Genomic_DNA"/>
</dbReference>
<dbReference type="AlphaFoldDB" id="A0A2T4ULM7"/>
<protein>
    <recommendedName>
        <fullName evidence="7">SSD domain-containing protein</fullName>
    </recommendedName>
</protein>
<keyword evidence="3 6" id="KW-0812">Transmembrane</keyword>
<feature type="domain" description="SSD" evidence="7">
    <location>
        <begin position="216"/>
        <end position="337"/>
    </location>
</feature>
<reference evidence="8 9" key="1">
    <citation type="submission" date="2018-03" db="EMBL/GenBank/DDBJ databases">
        <title>Aquarubrobacter algicola gen. nov., sp. nov., a novel actinobacterium isolated from shallow eutrophic lake during the end of cyanobacterial harmful algal blooms.</title>
        <authorList>
            <person name="Chun S.J."/>
        </authorList>
    </citation>
    <scope>NUCLEOTIDE SEQUENCE [LARGE SCALE GENOMIC DNA]</scope>
    <source>
        <strain evidence="8 9">Seoho-28</strain>
    </source>
</reference>
<comment type="caution">
    <text evidence="8">The sequence shown here is derived from an EMBL/GenBank/DDBJ whole genome shotgun (WGS) entry which is preliminary data.</text>
</comment>
<dbReference type="SUPFAM" id="SSF82866">
    <property type="entry name" value="Multidrug efflux transporter AcrB transmembrane domain"/>
    <property type="match status" value="2"/>
</dbReference>
<dbReference type="Pfam" id="PF03176">
    <property type="entry name" value="MMPL"/>
    <property type="match status" value="2"/>
</dbReference>
<dbReference type="PROSITE" id="PS50156">
    <property type="entry name" value="SSD"/>
    <property type="match status" value="2"/>
</dbReference>
<feature type="transmembrane region" description="Helical" evidence="6">
    <location>
        <begin position="547"/>
        <end position="567"/>
    </location>
</feature>
<keyword evidence="9" id="KW-1185">Reference proteome</keyword>
<comment type="subcellular location">
    <subcellularLocation>
        <location evidence="1">Cell membrane</location>
        <topology evidence="1">Multi-pass membrane protein</topology>
    </subcellularLocation>
</comment>
<evidence type="ECO:0000256" key="3">
    <source>
        <dbReference type="ARBA" id="ARBA00022692"/>
    </source>
</evidence>